<dbReference type="Proteomes" id="UP000299102">
    <property type="component" value="Unassembled WGS sequence"/>
</dbReference>
<gene>
    <name evidence="1" type="ORF">EVAR_6708_1</name>
</gene>
<dbReference type="AlphaFoldDB" id="A0A4C1TNA4"/>
<evidence type="ECO:0000313" key="2">
    <source>
        <dbReference type="Proteomes" id="UP000299102"/>
    </source>
</evidence>
<comment type="caution">
    <text evidence="1">The sequence shown here is derived from an EMBL/GenBank/DDBJ whole genome shotgun (WGS) entry which is preliminary data.</text>
</comment>
<name>A0A4C1TNA4_EUMVA</name>
<dbReference type="EMBL" id="BGZK01000068">
    <property type="protein sequence ID" value="GBP15067.1"/>
    <property type="molecule type" value="Genomic_DNA"/>
</dbReference>
<reference evidence="1 2" key="1">
    <citation type="journal article" date="2019" name="Commun. Biol.">
        <title>The bagworm genome reveals a unique fibroin gene that provides high tensile strength.</title>
        <authorList>
            <person name="Kono N."/>
            <person name="Nakamura H."/>
            <person name="Ohtoshi R."/>
            <person name="Tomita M."/>
            <person name="Numata K."/>
            <person name="Arakawa K."/>
        </authorList>
    </citation>
    <scope>NUCLEOTIDE SEQUENCE [LARGE SCALE GENOMIC DNA]</scope>
</reference>
<proteinExistence type="predicted"/>
<evidence type="ECO:0000313" key="1">
    <source>
        <dbReference type="EMBL" id="GBP15067.1"/>
    </source>
</evidence>
<sequence>MCQSSVVVHSMGNECHLMLKDKTTISIRSQYDLISSAKGPPKVRARTAQTLKLAPLLINSRIVAARGGGGALKCVRLQRSVIARGDTAQIELRTALRTARASPGGDKMRIQINVRRACAYLRTTHSTGARVTRLVPTIPQLRDYSLRHVIFYGENCIHAVFHSRRYPHPSQPTGHSSQLPAAAGCSFLILAHRIDMKINIGGEFGKLSFPAGTPRPVSNYVPQIKTYSKLFPVSGCPVYKFGITSRTPFQQQPIVRAVHAVRAALGVRGAFYADFRKRSPAPLPRAVRQRGIVNSN</sequence>
<organism evidence="1 2">
    <name type="scientific">Eumeta variegata</name>
    <name type="common">Bagworm moth</name>
    <name type="synonym">Eumeta japonica</name>
    <dbReference type="NCBI Taxonomy" id="151549"/>
    <lineage>
        <taxon>Eukaryota</taxon>
        <taxon>Metazoa</taxon>
        <taxon>Ecdysozoa</taxon>
        <taxon>Arthropoda</taxon>
        <taxon>Hexapoda</taxon>
        <taxon>Insecta</taxon>
        <taxon>Pterygota</taxon>
        <taxon>Neoptera</taxon>
        <taxon>Endopterygota</taxon>
        <taxon>Lepidoptera</taxon>
        <taxon>Glossata</taxon>
        <taxon>Ditrysia</taxon>
        <taxon>Tineoidea</taxon>
        <taxon>Psychidae</taxon>
        <taxon>Oiketicinae</taxon>
        <taxon>Eumeta</taxon>
    </lineage>
</organism>
<protein>
    <submittedName>
        <fullName evidence="1">Uncharacterized protein</fullName>
    </submittedName>
</protein>
<keyword evidence="2" id="KW-1185">Reference proteome</keyword>
<accession>A0A4C1TNA4</accession>